<accession>A0ABQ2LX34</accession>
<evidence type="ECO:0000256" key="3">
    <source>
        <dbReference type="ARBA" id="ARBA00022475"/>
    </source>
</evidence>
<dbReference type="InterPro" id="IPR051311">
    <property type="entry name" value="DedA_domain"/>
</dbReference>
<keyword evidence="4 7" id="KW-0812">Transmembrane</keyword>
<protein>
    <recommendedName>
        <fullName evidence="8">VTT domain-containing protein</fullName>
    </recommendedName>
</protein>
<reference evidence="10" key="1">
    <citation type="journal article" date="2019" name="Int. J. Syst. Evol. Microbiol.">
        <title>The Global Catalogue of Microorganisms (GCM) 10K type strain sequencing project: providing services to taxonomists for standard genome sequencing and annotation.</title>
        <authorList>
            <consortium name="The Broad Institute Genomics Platform"/>
            <consortium name="The Broad Institute Genome Sequencing Center for Infectious Disease"/>
            <person name="Wu L."/>
            <person name="Ma J."/>
        </authorList>
    </citation>
    <scope>NUCLEOTIDE SEQUENCE [LARGE SCALE GENOMIC DNA]</scope>
    <source>
        <strain evidence="10">CGMCC 1.7064</strain>
    </source>
</reference>
<dbReference type="EMBL" id="BMLQ01000003">
    <property type="protein sequence ID" value="GGO44226.1"/>
    <property type="molecule type" value="Genomic_DNA"/>
</dbReference>
<evidence type="ECO:0000256" key="1">
    <source>
        <dbReference type="ARBA" id="ARBA00004651"/>
    </source>
</evidence>
<evidence type="ECO:0000256" key="4">
    <source>
        <dbReference type="ARBA" id="ARBA00022692"/>
    </source>
</evidence>
<comment type="subcellular location">
    <subcellularLocation>
        <location evidence="1">Cell membrane</location>
        <topology evidence="1">Multi-pass membrane protein</topology>
    </subcellularLocation>
</comment>
<gene>
    <name evidence="9" type="ORF">GCM10010977_14160</name>
</gene>
<dbReference type="PANTHER" id="PTHR42709">
    <property type="entry name" value="ALKALINE PHOSPHATASE LIKE PROTEIN"/>
    <property type="match status" value="1"/>
</dbReference>
<sequence>MTDLQAGLDTAWVESLGGWFHLLTAVLVAVDAPVPPVPSELFVIGSGAMSQLGSVALVPSVLAAWLGCWAGDIGLYALFRFQLTGLLDRASWGQRIHRGILRLLDKAGPAPGYASLFVLRFVSGGRTASMAAAGIAGIPWGPFLALSGIGSVVWSVYMVGLGWFTGSATGLPFWASAVVGMGLGTLAGLIIAGIVAIRRRSGRGDG</sequence>
<dbReference type="PANTHER" id="PTHR42709:SF6">
    <property type="entry name" value="UNDECAPRENYL PHOSPHATE TRANSPORTER A"/>
    <property type="match status" value="1"/>
</dbReference>
<keyword evidence="5 7" id="KW-1133">Transmembrane helix</keyword>
<dbReference type="Pfam" id="PF09335">
    <property type="entry name" value="VTT_dom"/>
    <property type="match status" value="1"/>
</dbReference>
<evidence type="ECO:0000313" key="10">
    <source>
        <dbReference type="Proteomes" id="UP000642509"/>
    </source>
</evidence>
<proteinExistence type="inferred from homology"/>
<keyword evidence="10" id="KW-1185">Reference proteome</keyword>
<evidence type="ECO:0000259" key="8">
    <source>
        <dbReference type="Pfam" id="PF09335"/>
    </source>
</evidence>
<feature type="domain" description="VTT" evidence="8">
    <location>
        <begin position="37"/>
        <end position="163"/>
    </location>
</feature>
<evidence type="ECO:0000256" key="5">
    <source>
        <dbReference type="ARBA" id="ARBA00022989"/>
    </source>
</evidence>
<comment type="similarity">
    <text evidence="2">Belongs to the DedA family.</text>
</comment>
<evidence type="ECO:0000256" key="6">
    <source>
        <dbReference type="ARBA" id="ARBA00023136"/>
    </source>
</evidence>
<evidence type="ECO:0000313" key="9">
    <source>
        <dbReference type="EMBL" id="GGO44226.1"/>
    </source>
</evidence>
<dbReference type="InterPro" id="IPR032816">
    <property type="entry name" value="VTT_dom"/>
</dbReference>
<comment type="caution">
    <text evidence="9">The sequence shown here is derived from an EMBL/GenBank/DDBJ whole genome shotgun (WGS) entry which is preliminary data.</text>
</comment>
<evidence type="ECO:0000256" key="2">
    <source>
        <dbReference type="ARBA" id="ARBA00010792"/>
    </source>
</evidence>
<keyword evidence="6 7" id="KW-0472">Membrane</keyword>
<evidence type="ECO:0000256" key="7">
    <source>
        <dbReference type="SAM" id="Phobius"/>
    </source>
</evidence>
<feature type="transmembrane region" description="Helical" evidence="7">
    <location>
        <begin position="56"/>
        <end position="79"/>
    </location>
</feature>
<organism evidence="9 10">
    <name type="scientific">Citricoccus zhacaiensis</name>
    <dbReference type="NCBI Taxonomy" id="489142"/>
    <lineage>
        <taxon>Bacteria</taxon>
        <taxon>Bacillati</taxon>
        <taxon>Actinomycetota</taxon>
        <taxon>Actinomycetes</taxon>
        <taxon>Micrococcales</taxon>
        <taxon>Micrococcaceae</taxon>
        <taxon>Citricoccus</taxon>
    </lineage>
</organism>
<keyword evidence="3" id="KW-1003">Cell membrane</keyword>
<dbReference type="RefSeq" id="WP_229672354.1">
    <property type="nucleotide sequence ID" value="NZ_BAAAOU010000004.1"/>
</dbReference>
<dbReference type="Proteomes" id="UP000642509">
    <property type="component" value="Unassembled WGS sequence"/>
</dbReference>
<feature type="transmembrane region" description="Helical" evidence="7">
    <location>
        <begin position="171"/>
        <end position="197"/>
    </location>
</feature>
<feature type="transmembrane region" description="Helical" evidence="7">
    <location>
        <begin position="143"/>
        <end position="165"/>
    </location>
</feature>
<name>A0ABQ2LX34_9MICC</name>